<keyword evidence="2" id="KW-1185">Reference proteome</keyword>
<dbReference type="AlphaFoldDB" id="A0A8X6T0F0"/>
<reference evidence="1" key="1">
    <citation type="submission" date="2020-08" db="EMBL/GenBank/DDBJ databases">
        <title>Multicomponent nature underlies the extraordinary mechanical properties of spider dragline silk.</title>
        <authorList>
            <person name="Kono N."/>
            <person name="Nakamura H."/>
            <person name="Mori M."/>
            <person name="Yoshida Y."/>
            <person name="Ohtoshi R."/>
            <person name="Malay A.D."/>
            <person name="Moran D.A.P."/>
            <person name="Tomita M."/>
            <person name="Numata K."/>
            <person name="Arakawa K."/>
        </authorList>
    </citation>
    <scope>NUCLEOTIDE SEQUENCE</scope>
</reference>
<accession>A0A8X6T0F0</accession>
<proteinExistence type="predicted"/>
<protein>
    <submittedName>
        <fullName evidence="1">Uncharacterized protein</fullName>
    </submittedName>
</protein>
<sequence>MELLWPVLTNSPGYTLLSFRYKYGHCFVYNSLQGLLATDLVISVNKGQVTRTTPELATPSPSFHITSTGGRLSLGRFVAHRSPLQGGSSAARGSNS</sequence>
<dbReference type="Proteomes" id="UP000887159">
    <property type="component" value="Unassembled WGS sequence"/>
</dbReference>
<evidence type="ECO:0000313" key="2">
    <source>
        <dbReference type="Proteomes" id="UP000887159"/>
    </source>
</evidence>
<comment type="caution">
    <text evidence="1">The sequence shown here is derived from an EMBL/GenBank/DDBJ whole genome shotgun (WGS) entry which is preliminary data.</text>
</comment>
<name>A0A8X6T0F0_TRICX</name>
<gene>
    <name evidence="1" type="ORF">TNCV_1166741</name>
</gene>
<evidence type="ECO:0000313" key="1">
    <source>
        <dbReference type="EMBL" id="GFY21526.1"/>
    </source>
</evidence>
<organism evidence="1 2">
    <name type="scientific">Trichonephila clavipes</name>
    <name type="common">Golden silk orbweaver</name>
    <name type="synonym">Nephila clavipes</name>
    <dbReference type="NCBI Taxonomy" id="2585209"/>
    <lineage>
        <taxon>Eukaryota</taxon>
        <taxon>Metazoa</taxon>
        <taxon>Ecdysozoa</taxon>
        <taxon>Arthropoda</taxon>
        <taxon>Chelicerata</taxon>
        <taxon>Arachnida</taxon>
        <taxon>Araneae</taxon>
        <taxon>Araneomorphae</taxon>
        <taxon>Entelegynae</taxon>
        <taxon>Araneoidea</taxon>
        <taxon>Nephilidae</taxon>
        <taxon>Trichonephila</taxon>
    </lineage>
</organism>
<dbReference type="EMBL" id="BMAU01021358">
    <property type="protein sequence ID" value="GFY21526.1"/>
    <property type="molecule type" value="Genomic_DNA"/>
</dbReference>